<dbReference type="SUPFAM" id="SSF52540">
    <property type="entry name" value="P-loop containing nucleoside triphosphate hydrolases"/>
    <property type="match status" value="1"/>
</dbReference>
<evidence type="ECO:0000313" key="1">
    <source>
        <dbReference type="EMBL" id="RHF85108.1"/>
    </source>
</evidence>
<dbReference type="AlphaFoldDB" id="A0A414QWG8"/>
<reference evidence="1 2" key="1">
    <citation type="submission" date="2018-08" db="EMBL/GenBank/DDBJ databases">
        <title>A genome reference for cultivated species of the human gut microbiota.</title>
        <authorList>
            <person name="Zou Y."/>
            <person name="Xue W."/>
            <person name="Luo G."/>
        </authorList>
    </citation>
    <scope>NUCLEOTIDE SEQUENCE [LARGE SCALE GENOMIC DNA]</scope>
    <source>
        <strain evidence="1 2">AM23-23AC</strain>
    </source>
</reference>
<dbReference type="Gene3D" id="3.40.50.300">
    <property type="entry name" value="P-loop containing nucleotide triphosphate hydrolases"/>
    <property type="match status" value="1"/>
</dbReference>
<comment type="caution">
    <text evidence="1">The sequence shown here is derived from an EMBL/GenBank/DDBJ whole genome shotgun (WGS) entry which is preliminary data.</text>
</comment>
<protein>
    <submittedName>
        <fullName evidence="1">Uncharacterized protein</fullName>
    </submittedName>
</protein>
<dbReference type="Proteomes" id="UP000283701">
    <property type="component" value="Unassembled WGS sequence"/>
</dbReference>
<accession>A0A414QWG8</accession>
<sequence length="91" mass="10570">MSLCIFLSKVLSEKNTTFNTFFIDDPIQHLDGINLLSFIDVLRTITTDFGRQIVISTHNEQFYKLLKVKMDERYYPSKFIELTSTGTIKEG</sequence>
<name>A0A414QWG8_9FIRM</name>
<gene>
    <name evidence="1" type="ORF">DW654_06770</name>
</gene>
<dbReference type="InterPro" id="IPR027417">
    <property type="entry name" value="P-loop_NTPase"/>
</dbReference>
<proteinExistence type="predicted"/>
<evidence type="ECO:0000313" key="2">
    <source>
        <dbReference type="Proteomes" id="UP000283701"/>
    </source>
</evidence>
<organism evidence="1 2">
    <name type="scientific">Roseburia inulinivorans</name>
    <dbReference type="NCBI Taxonomy" id="360807"/>
    <lineage>
        <taxon>Bacteria</taxon>
        <taxon>Bacillati</taxon>
        <taxon>Bacillota</taxon>
        <taxon>Clostridia</taxon>
        <taxon>Lachnospirales</taxon>
        <taxon>Lachnospiraceae</taxon>
        <taxon>Roseburia</taxon>
    </lineage>
</organism>
<dbReference type="EMBL" id="QRHP01000005">
    <property type="protein sequence ID" value="RHF85108.1"/>
    <property type="molecule type" value="Genomic_DNA"/>
</dbReference>